<dbReference type="PANTHER" id="PTHR34277:SF2">
    <property type="entry name" value="CLAVATA3_ESR (CLE)-RELATED PROTEIN 26"/>
    <property type="match status" value="1"/>
</dbReference>
<dbReference type="EMBL" id="JABTTQ020001208">
    <property type="protein sequence ID" value="KAK6133705.1"/>
    <property type="molecule type" value="Genomic_DNA"/>
</dbReference>
<keyword evidence="2" id="KW-0732">Signal</keyword>
<feature type="chain" id="PRO_5045043436" description="CLAVATA3/ESR (CLE)-related protein" evidence="2">
    <location>
        <begin position="29"/>
        <end position="92"/>
    </location>
</feature>
<gene>
    <name evidence="3" type="ORF">DH2020_032615</name>
</gene>
<evidence type="ECO:0000313" key="3">
    <source>
        <dbReference type="EMBL" id="KAK6133705.1"/>
    </source>
</evidence>
<evidence type="ECO:0000313" key="4">
    <source>
        <dbReference type="Proteomes" id="UP001318860"/>
    </source>
</evidence>
<sequence length="92" mass="10525">MRSSKLVRVVLRLLFFVGLLNFFINVEAAENGGRKILKINLERNIIGRSSEKQIRVNSKFDLNYTIKRRIPNGPDPIHNRRAGNSRQPPGQA</sequence>
<name>A0ABR0VIS1_REHGL</name>
<dbReference type="PANTHER" id="PTHR34277">
    <property type="entry name" value="CLAVATA3/ESR (CLE)-RELATED PROTEIN 26"/>
    <property type="match status" value="1"/>
</dbReference>
<accession>A0ABR0VIS1</accession>
<feature type="compositionally biased region" description="Polar residues" evidence="1">
    <location>
        <begin position="82"/>
        <end position="92"/>
    </location>
</feature>
<evidence type="ECO:0008006" key="5">
    <source>
        <dbReference type="Google" id="ProtNLM"/>
    </source>
</evidence>
<dbReference type="InterPro" id="IPR039316">
    <property type="entry name" value="CLE25/26"/>
</dbReference>
<comment type="caution">
    <text evidence="3">The sequence shown here is derived from an EMBL/GenBank/DDBJ whole genome shotgun (WGS) entry which is preliminary data.</text>
</comment>
<dbReference type="Proteomes" id="UP001318860">
    <property type="component" value="Unassembled WGS sequence"/>
</dbReference>
<feature type="signal peptide" evidence="2">
    <location>
        <begin position="1"/>
        <end position="28"/>
    </location>
</feature>
<evidence type="ECO:0000256" key="1">
    <source>
        <dbReference type="SAM" id="MobiDB-lite"/>
    </source>
</evidence>
<keyword evidence="4" id="KW-1185">Reference proteome</keyword>
<organism evidence="3 4">
    <name type="scientific">Rehmannia glutinosa</name>
    <name type="common">Chinese foxglove</name>
    <dbReference type="NCBI Taxonomy" id="99300"/>
    <lineage>
        <taxon>Eukaryota</taxon>
        <taxon>Viridiplantae</taxon>
        <taxon>Streptophyta</taxon>
        <taxon>Embryophyta</taxon>
        <taxon>Tracheophyta</taxon>
        <taxon>Spermatophyta</taxon>
        <taxon>Magnoliopsida</taxon>
        <taxon>eudicotyledons</taxon>
        <taxon>Gunneridae</taxon>
        <taxon>Pentapetalae</taxon>
        <taxon>asterids</taxon>
        <taxon>lamiids</taxon>
        <taxon>Lamiales</taxon>
        <taxon>Orobanchaceae</taxon>
        <taxon>Rehmannieae</taxon>
        <taxon>Rehmannia</taxon>
    </lineage>
</organism>
<evidence type="ECO:0000256" key="2">
    <source>
        <dbReference type="SAM" id="SignalP"/>
    </source>
</evidence>
<reference evidence="3 4" key="1">
    <citation type="journal article" date="2021" name="Comput. Struct. Biotechnol. J.">
        <title>De novo genome assembly of the potent medicinal plant Rehmannia glutinosa using nanopore technology.</title>
        <authorList>
            <person name="Ma L."/>
            <person name="Dong C."/>
            <person name="Song C."/>
            <person name="Wang X."/>
            <person name="Zheng X."/>
            <person name="Niu Y."/>
            <person name="Chen S."/>
            <person name="Feng W."/>
        </authorList>
    </citation>
    <scope>NUCLEOTIDE SEQUENCE [LARGE SCALE GENOMIC DNA]</scope>
    <source>
        <strain evidence="3">DH-2019</strain>
    </source>
</reference>
<feature type="region of interest" description="Disordered" evidence="1">
    <location>
        <begin position="68"/>
        <end position="92"/>
    </location>
</feature>
<proteinExistence type="predicted"/>
<protein>
    <recommendedName>
        <fullName evidence="5">CLAVATA3/ESR (CLE)-related protein</fullName>
    </recommendedName>
</protein>